<keyword evidence="11 24" id="KW-0812">Transmembrane</keyword>
<evidence type="ECO:0000256" key="17">
    <source>
        <dbReference type="ARBA" id="ARBA00023264"/>
    </source>
</evidence>
<evidence type="ECO:0000256" key="5">
    <source>
        <dbReference type="ARBA" id="ARBA00010185"/>
    </source>
</evidence>
<dbReference type="EC" id="2.7.7.41" evidence="6"/>
<dbReference type="GO" id="GO:0004605">
    <property type="term" value="F:phosphatidate cytidylyltransferase activity"/>
    <property type="evidence" value="ECO:0007669"/>
    <property type="project" value="UniProtKB-EC"/>
</dbReference>
<evidence type="ECO:0000256" key="13">
    <source>
        <dbReference type="ARBA" id="ARBA00022989"/>
    </source>
</evidence>
<dbReference type="PANTHER" id="PTHR46382:SF1">
    <property type="entry name" value="PHOSPHATIDATE CYTIDYLYLTRANSFERASE"/>
    <property type="match status" value="1"/>
</dbReference>
<keyword evidence="12 25" id="KW-0548">Nucleotidyltransferase</keyword>
<keyword evidence="9" id="KW-0444">Lipid biosynthesis</keyword>
<dbReference type="eggNOG" id="COG4589">
    <property type="taxonomic scope" value="Bacteria"/>
</dbReference>
<keyword evidence="16" id="KW-0594">Phospholipid biosynthesis</keyword>
<organism evidence="25 26">
    <name type="scientific">Rubinisphaera brasiliensis (strain ATCC 49424 / DSM 5305 / JCM 21570 / IAM 15109 / NBRC 103401 / IFAM 1448)</name>
    <name type="common">Planctomyces brasiliensis</name>
    <dbReference type="NCBI Taxonomy" id="756272"/>
    <lineage>
        <taxon>Bacteria</taxon>
        <taxon>Pseudomonadati</taxon>
        <taxon>Planctomycetota</taxon>
        <taxon>Planctomycetia</taxon>
        <taxon>Planctomycetales</taxon>
        <taxon>Planctomycetaceae</taxon>
        <taxon>Rubinisphaera</taxon>
    </lineage>
</organism>
<evidence type="ECO:0000256" key="18">
    <source>
        <dbReference type="ARBA" id="ARBA00029893"/>
    </source>
</evidence>
<evidence type="ECO:0000256" key="23">
    <source>
        <dbReference type="ARBA" id="ARBA00033406"/>
    </source>
</evidence>
<evidence type="ECO:0000256" key="16">
    <source>
        <dbReference type="ARBA" id="ARBA00023209"/>
    </source>
</evidence>
<comment type="pathway">
    <text evidence="3">Phospholipid metabolism; CDP-diacylglycerol biosynthesis; CDP-diacylglycerol from sn-glycerol 3-phosphate: step 3/3.</text>
</comment>
<dbReference type="GO" id="GO:0005886">
    <property type="term" value="C:plasma membrane"/>
    <property type="evidence" value="ECO:0007669"/>
    <property type="project" value="UniProtKB-SubCell"/>
</dbReference>
<comment type="catalytic activity">
    <reaction evidence="1">
        <text>a 1,2-diacyl-sn-glycero-3-phosphate + CTP + H(+) = a CDP-1,2-diacyl-sn-glycerol + diphosphate</text>
        <dbReference type="Rhea" id="RHEA:16229"/>
        <dbReference type="ChEBI" id="CHEBI:15378"/>
        <dbReference type="ChEBI" id="CHEBI:33019"/>
        <dbReference type="ChEBI" id="CHEBI:37563"/>
        <dbReference type="ChEBI" id="CHEBI:58332"/>
        <dbReference type="ChEBI" id="CHEBI:58608"/>
        <dbReference type="EC" id="2.7.7.41"/>
    </reaction>
</comment>
<evidence type="ECO:0000256" key="19">
    <source>
        <dbReference type="ARBA" id="ARBA00031825"/>
    </source>
</evidence>
<sequence length="378" mass="41440">MNLESCQDSKPINQLVLMPGIPPLARDSLRQMRTATWGDLLAAVVFAIVTYEKPPCFKAYAMASKGLMDSATTPDRVPDRSLSWRLIISVVLITVLGSAFYWDHRIGREAPILLVVCLLLAIRGAWEMTSLLKIRNFQPHFSLVGPCVIAIILATWLKPLGIGDPENIGLSYLGPTMLTFSLVVMLLFLISTFRFREPGKSMETLSAEILIVVYVGVFLSMTAQLRWVAGAEAGYLVLGSLLVAAKGGDIGAFALGKMFGRKKLNPHLSPGKTWWGARGALIASAIFSWAWLTYMPGVFDPKWEPCPWPLAVLYGIVVGIVGMVGDLCESLIKRDVGKKDSAPLMPGFGGILDLLDSVLYTGPVAYLFWSLFPMATWR</sequence>
<dbReference type="PANTHER" id="PTHR46382">
    <property type="entry name" value="PHOSPHATIDATE CYTIDYLYLTRANSFERASE"/>
    <property type="match status" value="1"/>
</dbReference>
<feature type="transmembrane region" description="Helical" evidence="24">
    <location>
        <begin position="233"/>
        <end position="255"/>
    </location>
</feature>
<dbReference type="STRING" id="756272.Plabr_0479"/>
<evidence type="ECO:0000256" key="22">
    <source>
        <dbReference type="ARBA" id="ARBA00032743"/>
    </source>
</evidence>
<evidence type="ECO:0000313" key="25">
    <source>
        <dbReference type="EMBL" id="ADY58106.1"/>
    </source>
</evidence>
<evidence type="ECO:0000256" key="2">
    <source>
        <dbReference type="ARBA" id="ARBA00004651"/>
    </source>
</evidence>
<evidence type="ECO:0000256" key="7">
    <source>
        <dbReference type="ARBA" id="ARBA00019373"/>
    </source>
</evidence>
<evidence type="ECO:0000256" key="10">
    <source>
        <dbReference type="ARBA" id="ARBA00022679"/>
    </source>
</evidence>
<feature type="transmembrane region" description="Helical" evidence="24">
    <location>
        <begin position="205"/>
        <end position="227"/>
    </location>
</feature>
<reference evidence="26" key="1">
    <citation type="submission" date="2011-02" db="EMBL/GenBank/DDBJ databases">
        <title>The complete genome of Planctomyces brasiliensis DSM 5305.</title>
        <authorList>
            <person name="Lucas S."/>
            <person name="Copeland A."/>
            <person name="Lapidus A."/>
            <person name="Bruce D."/>
            <person name="Goodwin L."/>
            <person name="Pitluck S."/>
            <person name="Kyrpides N."/>
            <person name="Mavromatis K."/>
            <person name="Pagani I."/>
            <person name="Ivanova N."/>
            <person name="Ovchinnikova G."/>
            <person name="Lu M."/>
            <person name="Detter J.C."/>
            <person name="Han C."/>
            <person name="Land M."/>
            <person name="Hauser L."/>
            <person name="Markowitz V."/>
            <person name="Cheng J.-F."/>
            <person name="Hugenholtz P."/>
            <person name="Woyke T."/>
            <person name="Wu D."/>
            <person name="Tindall B."/>
            <person name="Pomrenke H.G."/>
            <person name="Brambilla E."/>
            <person name="Klenk H.-P."/>
            <person name="Eisen J.A."/>
        </authorList>
    </citation>
    <scope>NUCLEOTIDE SEQUENCE [LARGE SCALE GENOMIC DNA]</scope>
    <source>
        <strain evidence="26">ATCC 49424 / DSM 5305 / JCM 21570 / NBRC 103401 / IFAM 1448</strain>
    </source>
</reference>
<feature type="transmembrane region" description="Helical" evidence="24">
    <location>
        <begin position="82"/>
        <end position="102"/>
    </location>
</feature>
<keyword evidence="26" id="KW-1185">Reference proteome</keyword>
<keyword evidence="10" id="KW-0808">Transferase</keyword>
<dbReference type="EMBL" id="CP002546">
    <property type="protein sequence ID" value="ADY58106.1"/>
    <property type="molecule type" value="Genomic_DNA"/>
</dbReference>
<feature type="transmembrane region" description="Helical" evidence="24">
    <location>
        <begin position="108"/>
        <end position="126"/>
    </location>
</feature>
<keyword evidence="15 24" id="KW-0472">Membrane</keyword>
<keyword evidence="14" id="KW-0443">Lipid metabolism</keyword>
<evidence type="ECO:0000256" key="1">
    <source>
        <dbReference type="ARBA" id="ARBA00001698"/>
    </source>
</evidence>
<evidence type="ECO:0000256" key="15">
    <source>
        <dbReference type="ARBA" id="ARBA00023136"/>
    </source>
</evidence>
<evidence type="ECO:0000256" key="11">
    <source>
        <dbReference type="ARBA" id="ARBA00022692"/>
    </source>
</evidence>
<protein>
    <recommendedName>
        <fullName evidence="7">Phosphatidate cytidylyltransferase</fullName>
        <ecNumber evidence="6">2.7.7.41</ecNumber>
    </recommendedName>
    <alternativeName>
        <fullName evidence="20">CDP-DAG synthase</fullName>
    </alternativeName>
    <alternativeName>
        <fullName evidence="22">CDP-DG synthase</fullName>
    </alternativeName>
    <alternativeName>
        <fullName evidence="18">CDP-diacylglycerol synthase</fullName>
    </alternativeName>
    <alternativeName>
        <fullName evidence="21">CDP-diglyceride pyrophosphorylase</fullName>
    </alternativeName>
    <alternativeName>
        <fullName evidence="23">CDP-diglyceride synthase</fullName>
    </alternativeName>
    <alternativeName>
        <fullName evidence="19">CTP:phosphatidate cytidylyltransferase</fullName>
    </alternativeName>
</protein>
<evidence type="ECO:0000256" key="21">
    <source>
        <dbReference type="ARBA" id="ARBA00032396"/>
    </source>
</evidence>
<comment type="similarity">
    <text evidence="5">Belongs to the CDS family.</text>
</comment>
<dbReference type="GO" id="GO:0016024">
    <property type="term" value="P:CDP-diacylglycerol biosynthetic process"/>
    <property type="evidence" value="ECO:0007669"/>
    <property type="project" value="TreeGrafter"/>
</dbReference>
<evidence type="ECO:0000313" key="26">
    <source>
        <dbReference type="Proteomes" id="UP000006860"/>
    </source>
</evidence>
<dbReference type="Proteomes" id="UP000006860">
    <property type="component" value="Chromosome"/>
</dbReference>
<proteinExistence type="inferred from homology"/>
<evidence type="ECO:0000256" key="6">
    <source>
        <dbReference type="ARBA" id="ARBA00012487"/>
    </source>
</evidence>
<evidence type="ECO:0000256" key="20">
    <source>
        <dbReference type="ARBA" id="ARBA00032253"/>
    </source>
</evidence>
<name>F0SS95_RUBBR</name>
<evidence type="ECO:0000256" key="4">
    <source>
        <dbReference type="ARBA" id="ARBA00005189"/>
    </source>
</evidence>
<gene>
    <name evidence="25" type="ordered locus">Plabr_0479</name>
</gene>
<dbReference type="HOGENOM" id="CLU_037294_0_0_0"/>
<evidence type="ECO:0000256" key="9">
    <source>
        <dbReference type="ARBA" id="ARBA00022516"/>
    </source>
</evidence>
<evidence type="ECO:0000256" key="12">
    <source>
        <dbReference type="ARBA" id="ARBA00022695"/>
    </source>
</evidence>
<feature type="transmembrane region" description="Helical" evidence="24">
    <location>
        <begin position="275"/>
        <end position="292"/>
    </location>
</feature>
<dbReference type="AlphaFoldDB" id="F0SS95"/>
<feature type="transmembrane region" description="Helical" evidence="24">
    <location>
        <begin position="312"/>
        <end position="332"/>
    </location>
</feature>
<evidence type="ECO:0000256" key="8">
    <source>
        <dbReference type="ARBA" id="ARBA00022475"/>
    </source>
</evidence>
<dbReference type="KEGG" id="pbs:Plabr_0479"/>
<evidence type="ECO:0000256" key="3">
    <source>
        <dbReference type="ARBA" id="ARBA00005119"/>
    </source>
</evidence>
<keyword evidence="13 24" id="KW-1133">Transmembrane helix</keyword>
<accession>F0SS95</accession>
<evidence type="ECO:0000256" key="24">
    <source>
        <dbReference type="SAM" id="Phobius"/>
    </source>
</evidence>
<dbReference type="Pfam" id="PF01148">
    <property type="entry name" value="CTP_transf_1"/>
    <property type="match status" value="1"/>
</dbReference>
<evidence type="ECO:0000256" key="14">
    <source>
        <dbReference type="ARBA" id="ARBA00023098"/>
    </source>
</evidence>
<feature type="transmembrane region" description="Helical" evidence="24">
    <location>
        <begin position="138"/>
        <end position="157"/>
    </location>
</feature>
<keyword evidence="8" id="KW-1003">Cell membrane</keyword>
<keyword evidence="17" id="KW-1208">Phospholipid metabolism</keyword>
<comment type="pathway">
    <text evidence="4">Lipid metabolism.</text>
</comment>
<comment type="subcellular location">
    <subcellularLocation>
        <location evidence="2">Cell membrane</location>
        <topology evidence="2">Multi-pass membrane protein</topology>
    </subcellularLocation>
</comment>
<feature type="transmembrane region" description="Helical" evidence="24">
    <location>
        <begin position="169"/>
        <end position="193"/>
    </location>
</feature>